<evidence type="ECO:0000256" key="2">
    <source>
        <dbReference type="SAM" id="Phobius"/>
    </source>
</evidence>
<feature type="transmembrane region" description="Helical" evidence="2">
    <location>
        <begin position="167"/>
        <end position="184"/>
    </location>
</feature>
<proteinExistence type="predicted"/>
<keyword evidence="2" id="KW-0812">Transmembrane</keyword>
<protein>
    <submittedName>
        <fullName evidence="3">Uncharacterized protein</fullName>
    </submittedName>
</protein>
<keyword evidence="2" id="KW-0472">Membrane</keyword>
<feature type="region of interest" description="Disordered" evidence="1">
    <location>
        <begin position="1"/>
        <end position="25"/>
    </location>
</feature>
<sequence>MAIGRNRFGPTNSEQETTDLGKVTRRRPTVLHRTRASADVSRCLECQYPGIERIGLNCGTMAQRGLGPLKMAIIDIRVLIIVVYLACTFSCLSAVGQGKDTYLSAYVQSHVGPEVPAEGVVYPEPHPVYGPPPVEPLDKAKSTLLPQALKILAIILKIVLKLTFFKIIVKFIAVVCLLLFIPTLDFKPVVESMMEADGKQGTGETLAIRMMRVINSPALV</sequence>
<feature type="transmembrane region" description="Helical" evidence="2">
    <location>
        <begin position="78"/>
        <end position="96"/>
    </location>
</feature>
<keyword evidence="4" id="KW-1185">Reference proteome</keyword>
<comment type="caution">
    <text evidence="3">The sequence shown here is derived from an EMBL/GenBank/DDBJ whole genome shotgun (WGS) entry which is preliminary data.</text>
</comment>
<evidence type="ECO:0000313" key="4">
    <source>
        <dbReference type="Proteomes" id="UP001558652"/>
    </source>
</evidence>
<dbReference type="Proteomes" id="UP001558652">
    <property type="component" value="Unassembled WGS sequence"/>
</dbReference>
<reference evidence="3 4" key="1">
    <citation type="submission" date="2024-07" db="EMBL/GenBank/DDBJ databases">
        <title>Chromosome-level genome assembly of the water stick insect Ranatra chinensis (Heteroptera: Nepidae).</title>
        <authorList>
            <person name="Liu X."/>
        </authorList>
    </citation>
    <scope>NUCLEOTIDE SEQUENCE [LARGE SCALE GENOMIC DNA]</scope>
    <source>
        <strain evidence="3">Cailab_2021Rc</strain>
        <tissue evidence="3">Muscle</tissue>
    </source>
</reference>
<keyword evidence="2" id="KW-1133">Transmembrane helix</keyword>
<dbReference type="AlphaFoldDB" id="A0ABD0YHI5"/>
<gene>
    <name evidence="3" type="ORF">AAG570_013038</name>
</gene>
<accession>A0ABD0YHI5</accession>
<dbReference type="EMBL" id="JBFDAA010000008">
    <property type="protein sequence ID" value="KAL1130099.1"/>
    <property type="molecule type" value="Genomic_DNA"/>
</dbReference>
<name>A0ABD0YHI5_9HEMI</name>
<evidence type="ECO:0000256" key="1">
    <source>
        <dbReference type="SAM" id="MobiDB-lite"/>
    </source>
</evidence>
<organism evidence="3 4">
    <name type="scientific">Ranatra chinensis</name>
    <dbReference type="NCBI Taxonomy" id="642074"/>
    <lineage>
        <taxon>Eukaryota</taxon>
        <taxon>Metazoa</taxon>
        <taxon>Ecdysozoa</taxon>
        <taxon>Arthropoda</taxon>
        <taxon>Hexapoda</taxon>
        <taxon>Insecta</taxon>
        <taxon>Pterygota</taxon>
        <taxon>Neoptera</taxon>
        <taxon>Paraneoptera</taxon>
        <taxon>Hemiptera</taxon>
        <taxon>Heteroptera</taxon>
        <taxon>Panheteroptera</taxon>
        <taxon>Nepomorpha</taxon>
        <taxon>Nepidae</taxon>
        <taxon>Ranatrinae</taxon>
        <taxon>Ranatra</taxon>
    </lineage>
</organism>
<evidence type="ECO:0000313" key="3">
    <source>
        <dbReference type="EMBL" id="KAL1130099.1"/>
    </source>
</evidence>